<name>A0AAQ3K1V6_9LILI</name>
<feature type="compositionally biased region" description="Basic and acidic residues" evidence="2">
    <location>
        <begin position="212"/>
        <end position="223"/>
    </location>
</feature>
<evidence type="ECO:0000256" key="2">
    <source>
        <dbReference type="SAM" id="MobiDB-lite"/>
    </source>
</evidence>
<keyword evidence="5" id="KW-1185">Reference proteome</keyword>
<evidence type="ECO:0000256" key="1">
    <source>
        <dbReference type="SAM" id="Coils"/>
    </source>
</evidence>
<feature type="region of interest" description="Disordered" evidence="2">
    <location>
        <begin position="1"/>
        <end position="40"/>
    </location>
</feature>
<accession>A0AAQ3K1V6</accession>
<keyword evidence="1" id="KW-0175">Coiled coil</keyword>
<evidence type="ECO:0000313" key="4">
    <source>
        <dbReference type="EMBL" id="WOL00460.1"/>
    </source>
</evidence>
<feature type="region of interest" description="Disordered" evidence="2">
    <location>
        <begin position="202"/>
        <end position="236"/>
    </location>
</feature>
<dbReference type="GO" id="GO:0003700">
    <property type="term" value="F:DNA-binding transcription factor activity"/>
    <property type="evidence" value="ECO:0007669"/>
    <property type="project" value="InterPro"/>
</dbReference>
<dbReference type="GO" id="GO:0005634">
    <property type="term" value="C:nucleus"/>
    <property type="evidence" value="ECO:0007669"/>
    <property type="project" value="InterPro"/>
</dbReference>
<dbReference type="Pfam" id="PF01486">
    <property type="entry name" value="K-box"/>
    <property type="match status" value="1"/>
</dbReference>
<proteinExistence type="predicted"/>
<dbReference type="PROSITE" id="PS51297">
    <property type="entry name" value="K_BOX"/>
    <property type="match status" value="1"/>
</dbReference>
<dbReference type="EMBL" id="CP136892">
    <property type="protein sequence ID" value="WOL00460.1"/>
    <property type="molecule type" value="Genomic_DNA"/>
</dbReference>
<evidence type="ECO:0000259" key="3">
    <source>
        <dbReference type="PROSITE" id="PS51297"/>
    </source>
</evidence>
<protein>
    <submittedName>
        <fullName evidence="4">MADS-box transcription factor 23-like isoform X1</fullName>
    </submittedName>
</protein>
<reference evidence="4 5" key="1">
    <citation type="submission" date="2023-10" db="EMBL/GenBank/DDBJ databases">
        <title>Chromosome-scale genome assembly provides insights into flower coloration mechanisms of Canna indica.</title>
        <authorList>
            <person name="Li C."/>
        </authorList>
    </citation>
    <scope>NUCLEOTIDE SEQUENCE [LARGE SCALE GENOMIC DNA]</scope>
    <source>
        <tissue evidence="4">Flower</tissue>
    </source>
</reference>
<feature type="domain" description="K-box" evidence="3">
    <location>
        <begin position="85"/>
        <end position="175"/>
    </location>
</feature>
<evidence type="ECO:0000313" key="5">
    <source>
        <dbReference type="Proteomes" id="UP001327560"/>
    </source>
</evidence>
<sequence length="311" mass="34948">MDADQEEQGGQEGGPAEEGVEAHTKTHQERHSSSLPDPTLHRITPQIAFESHAGKSKVISMKSVIDRYKKEKEEHHLVMNATSEIKFWQTEVASLRQQLHNLQENQRKLMGEELFGLSIKDLQDLESRLETSLRSIRSKKEQVLTEEINKLKWKGNLIYQENMELQKKVNHLNQEKMELHNKVYATSAENGESAIQYGYGTPDKANAPNQHELSRPHQRDNRVQNRVPQLRPTRPTKTSSWWWYNIYHGCGGGIGAGGGGTASATVGGGGAIAGDDGRGCYLEAANLEQETLDPSIIEVFGYKTHLKDQQD</sequence>
<dbReference type="InterPro" id="IPR002487">
    <property type="entry name" value="TF_Kbox"/>
</dbReference>
<gene>
    <name evidence="4" type="ORF">Cni_G09173</name>
</gene>
<feature type="coiled-coil region" evidence="1">
    <location>
        <begin position="78"/>
        <end position="182"/>
    </location>
</feature>
<organism evidence="4 5">
    <name type="scientific">Canna indica</name>
    <name type="common">Indian-shot</name>
    <dbReference type="NCBI Taxonomy" id="4628"/>
    <lineage>
        <taxon>Eukaryota</taxon>
        <taxon>Viridiplantae</taxon>
        <taxon>Streptophyta</taxon>
        <taxon>Embryophyta</taxon>
        <taxon>Tracheophyta</taxon>
        <taxon>Spermatophyta</taxon>
        <taxon>Magnoliopsida</taxon>
        <taxon>Liliopsida</taxon>
        <taxon>Zingiberales</taxon>
        <taxon>Cannaceae</taxon>
        <taxon>Canna</taxon>
    </lineage>
</organism>
<dbReference type="Proteomes" id="UP001327560">
    <property type="component" value="Chromosome 3"/>
</dbReference>
<feature type="compositionally biased region" description="Basic and acidic residues" evidence="2">
    <location>
        <begin position="20"/>
        <end position="32"/>
    </location>
</feature>
<dbReference type="AlphaFoldDB" id="A0AAQ3K1V6"/>